<gene>
    <name evidence="15" type="ORF">P278_02350</name>
</gene>
<dbReference type="InterPro" id="IPR017932">
    <property type="entry name" value="GATase_2_dom"/>
</dbReference>
<dbReference type="PANTHER" id="PTHR11772">
    <property type="entry name" value="ASPARAGINE SYNTHETASE"/>
    <property type="match status" value="1"/>
</dbReference>
<name>W2US86_9FLAO</name>
<dbReference type="SUPFAM" id="SSF56235">
    <property type="entry name" value="N-terminal nucleophile aminohydrolases (Ntn hydrolases)"/>
    <property type="match status" value="1"/>
</dbReference>
<evidence type="ECO:0000256" key="4">
    <source>
        <dbReference type="ARBA" id="ARBA00022598"/>
    </source>
</evidence>
<reference evidence="16" key="1">
    <citation type="submission" date="2013-11" db="EMBL/GenBank/DDBJ databases">
        <title>Draft genome sequence from a member of Zhouia, isolated tidal flat.</title>
        <authorList>
            <person name="Jin H."/>
            <person name="Jeon C.O."/>
        </authorList>
    </citation>
    <scope>NUCLEOTIDE SEQUENCE [LARGE SCALE GENOMIC DNA]</scope>
    <source>
        <strain evidence="16">AD3</strain>
    </source>
</reference>
<dbReference type="STRING" id="376730.SAMN04487906_2316"/>
<dbReference type="PATRIC" id="fig|1286632.3.peg.235"/>
<keyword evidence="16" id="KW-1185">Reference proteome</keyword>
<feature type="binding site" evidence="12">
    <location>
        <position position="233"/>
    </location>
    <ligand>
        <name>ATP</name>
        <dbReference type="ChEBI" id="CHEBI:30616"/>
    </ligand>
</feature>
<dbReference type="Pfam" id="PF00733">
    <property type="entry name" value="Asn_synthase"/>
    <property type="match status" value="1"/>
</dbReference>
<comment type="catalytic activity">
    <reaction evidence="10">
        <text>L-aspartate + L-glutamine + ATP + H2O = L-asparagine + L-glutamate + AMP + diphosphate + H(+)</text>
        <dbReference type="Rhea" id="RHEA:12228"/>
        <dbReference type="ChEBI" id="CHEBI:15377"/>
        <dbReference type="ChEBI" id="CHEBI:15378"/>
        <dbReference type="ChEBI" id="CHEBI:29985"/>
        <dbReference type="ChEBI" id="CHEBI:29991"/>
        <dbReference type="ChEBI" id="CHEBI:30616"/>
        <dbReference type="ChEBI" id="CHEBI:33019"/>
        <dbReference type="ChEBI" id="CHEBI:58048"/>
        <dbReference type="ChEBI" id="CHEBI:58359"/>
        <dbReference type="ChEBI" id="CHEBI:456215"/>
        <dbReference type="EC" id="6.3.5.4"/>
    </reaction>
</comment>
<feature type="active site" description="For GATase activity" evidence="11">
    <location>
        <position position="2"/>
    </location>
</feature>
<evidence type="ECO:0000256" key="5">
    <source>
        <dbReference type="ARBA" id="ARBA00022605"/>
    </source>
</evidence>
<reference evidence="15 16" key="2">
    <citation type="journal article" date="2016" name="Genome Announc.">
        <title>Draft Genome Sequence of Zhouia amylolytica AD3, Isolated from Tidal Flat Sediment.</title>
        <authorList>
            <person name="Jia B."/>
            <person name="Jin H.M."/>
            <person name="Lee H.J."/>
            <person name="Jeon C.O."/>
        </authorList>
    </citation>
    <scope>NUCLEOTIDE SEQUENCE [LARGE SCALE GENOMIC DNA]</scope>
    <source>
        <strain evidence="15 16">AD3</strain>
    </source>
</reference>
<evidence type="ECO:0000256" key="1">
    <source>
        <dbReference type="ARBA" id="ARBA00005187"/>
    </source>
</evidence>
<evidence type="ECO:0000256" key="12">
    <source>
        <dbReference type="PIRSR" id="PIRSR001589-2"/>
    </source>
</evidence>
<dbReference type="Gene3D" id="3.40.50.620">
    <property type="entry name" value="HUPs"/>
    <property type="match status" value="1"/>
</dbReference>
<dbReference type="SUPFAM" id="SSF52402">
    <property type="entry name" value="Adenine nucleotide alpha hydrolases-like"/>
    <property type="match status" value="1"/>
</dbReference>
<evidence type="ECO:0000256" key="3">
    <source>
        <dbReference type="ARBA" id="ARBA00012737"/>
    </source>
</evidence>
<dbReference type="AlphaFoldDB" id="W2US86"/>
<dbReference type="FunFam" id="3.40.50.620:FF:000031">
    <property type="entry name" value="Asparagine synthase B"/>
    <property type="match status" value="1"/>
</dbReference>
<comment type="caution">
    <text evidence="15">The sequence shown here is derived from an EMBL/GenBank/DDBJ whole genome shotgun (WGS) entry which is preliminary data.</text>
</comment>
<feature type="binding site" evidence="12">
    <location>
        <begin position="347"/>
        <end position="348"/>
    </location>
    <ligand>
        <name>ATP</name>
        <dbReference type="ChEBI" id="CHEBI:30616"/>
    </ligand>
</feature>
<organism evidence="15 16">
    <name type="scientific">Zhouia amylolytica AD3</name>
    <dbReference type="NCBI Taxonomy" id="1286632"/>
    <lineage>
        <taxon>Bacteria</taxon>
        <taxon>Pseudomonadati</taxon>
        <taxon>Bacteroidota</taxon>
        <taxon>Flavobacteriia</taxon>
        <taxon>Flavobacteriales</taxon>
        <taxon>Flavobacteriaceae</taxon>
        <taxon>Zhouia</taxon>
    </lineage>
</organism>
<keyword evidence="6 12" id="KW-0547">Nucleotide-binding</keyword>
<dbReference type="InterPro" id="IPR050795">
    <property type="entry name" value="Asn_Synthetase"/>
</dbReference>
<dbReference type="EC" id="6.3.5.4" evidence="3"/>
<evidence type="ECO:0000256" key="7">
    <source>
        <dbReference type="ARBA" id="ARBA00022840"/>
    </source>
</evidence>
<dbReference type="RefSeq" id="WP_038260965.1">
    <property type="nucleotide sequence ID" value="NZ_AYXY01000001.1"/>
</dbReference>
<sequence>MCGIVCAFDLKEQAEVLRPQLLEMSKKLRHRGPDWSGIYSNDKAVMAHERLAIVDPASGGQPLLSEDEKFVLAANGEIYNHRELRKQFEGRYNFQTQSDCEVILALYQEKGPGFIDEMNGIFGFALYDVDKDEYFVARDHMGIIPLYIGWDQNGTFYVASELKALEGICTKIEIFPPGHYMHSSDGELKRWYTRDWTEFETVKEAETSIEKVRQALEDAVHRQLMSDVPYGVLLSGGLDSSVTSAIAKKYSEKRIESDDTDQAWWPRLHSFSVGLEGSPDLAAAKKVADHIGTVHHEIKFTIQEGLDAIKDVIYHLETYDITTVRASTPMYLMARVIKSMGIKMVLSGEGADELFGGYLYFHKAPTAKDFHDETVRKLDKLYQYDCLRANKSLAAWGIEGRVPFLDKEFIDVAMSINPQDKMINGERMEKWVIRKAFESYIPESVAWRQKEQFSDGVGYSWIDTLKELVEAEVSDEQLANAKFRFPIQTPRSKEEYYYRTIFAEHFPSDTAALTVPSVPSVACSTPIALEWDEAFKNMNEPSGRAISNVHTDAYVS</sequence>
<evidence type="ECO:0000313" key="16">
    <source>
        <dbReference type="Proteomes" id="UP000018850"/>
    </source>
</evidence>
<dbReference type="InterPro" id="IPR029055">
    <property type="entry name" value="Ntn_hydrolases_N"/>
</dbReference>
<evidence type="ECO:0000256" key="10">
    <source>
        <dbReference type="ARBA" id="ARBA00048741"/>
    </source>
</evidence>
<dbReference type="InterPro" id="IPR006426">
    <property type="entry name" value="Asn_synth_AEB"/>
</dbReference>
<accession>W2US86</accession>
<evidence type="ECO:0000256" key="13">
    <source>
        <dbReference type="PIRSR" id="PIRSR001589-3"/>
    </source>
</evidence>
<keyword evidence="8 11" id="KW-0061">Asparagine biosynthesis</keyword>
<evidence type="ECO:0000256" key="8">
    <source>
        <dbReference type="ARBA" id="ARBA00022888"/>
    </source>
</evidence>
<dbReference type="PIRSF" id="PIRSF001589">
    <property type="entry name" value="Asn_synthetase_glu-h"/>
    <property type="match status" value="1"/>
</dbReference>
<dbReference type="eggNOG" id="COG0367">
    <property type="taxonomic scope" value="Bacteria"/>
</dbReference>
<dbReference type="InterPro" id="IPR033738">
    <property type="entry name" value="AsnB_N"/>
</dbReference>
<feature type="binding site" evidence="12">
    <location>
        <position position="273"/>
    </location>
    <ligand>
        <name>ATP</name>
        <dbReference type="ChEBI" id="CHEBI:30616"/>
    </ligand>
</feature>
<dbReference type="PANTHER" id="PTHR11772:SF2">
    <property type="entry name" value="ASPARAGINE SYNTHETASE [GLUTAMINE-HYDROLYZING]"/>
    <property type="match status" value="1"/>
</dbReference>
<dbReference type="InterPro" id="IPR014729">
    <property type="entry name" value="Rossmann-like_a/b/a_fold"/>
</dbReference>
<keyword evidence="5 11" id="KW-0028">Amino-acid biosynthesis</keyword>
<evidence type="ECO:0000256" key="11">
    <source>
        <dbReference type="PIRSR" id="PIRSR001589-1"/>
    </source>
</evidence>
<dbReference type="EMBL" id="AYXY01000001">
    <property type="protein sequence ID" value="ETN96809.1"/>
    <property type="molecule type" value="Genomic_DNA"/>
</dbReference>
<dbReference type="GO" id="GO:0006529">
    <property type="term" value="P:asparagine biosynthetic process"/>
    <property type="evidence" value="ECO:0007669"/>
    <property type="project" value="UniProtKB-KW"/>
</dbReference>
<dbReference type="GO" id="GO:0005524">
    <property type="term" value="F:ATP binding"/>
    <property type="evidence" value="ECO:0007669"/>
    <property type="project" value="UniProtKB-KW"/>
</dbReference>
<dbReference type="Proteomes" id="UP000018850">
    <property type="component" value="Unassembled WGS sequence"/>
</dbReference>
<keyword evidence="4 15" id="KW-0436">Ligase</keyword>
<comment type="similarity">
    <text evidence="2">Belongs to the asparagine synthetase family.</text>
</comment>
<comment type="pathway">
    <text evidence="1">Amino-acid biosynthesis; L-asparagine biosynthesis; L-asparagine from L-aspartate (L-Gln route): step 1/1.</text>
</comment>
<dbReference type="NCBIfam" id="NF006949">
    <property type="entry name" value="PRK09431.1"/>
    <property type="match status" value="1"/>
</dbReference>
<dbReference type="CDD" id="cd01991">
    <property type="entry name" value="Asn_synthase_B_C"/>
    <property type="match status" value="1"/>
</dbReference>
<dbReference type="Gene3D" id="3.60.20.10">
    <property type="entry name" value="Glutamine Phosphoribosylpyrophosphate, subunit 1, domain 1"/>
    <property type="match status" value="1"/>
</dbReference>
<feature type="site" description="Important for beta-aspartyl-AMP intermediate formation" evidence="13">
    <location>
        <position position="349"/>
    </location>
</feature>
<protein>
    <recommendedName>
        <fullName evidence="3">asparagine synthase (glutamine-hydrolyzing)</fullName>
        <ecNumber evidence="3">6.3.5.4</ecNumber>
    </recommendedName>
</protein>
<keyword evidence="7 12" id="KW-0067">ATP-binding</keyword>
<evidence type="ECO:0000256" key="6">
    <source>
        <dbReference type="ARBA" id="ARBA00022741"/>
    </source>
</evidence>
<evidence type="ECO:0000256" key="2">
    <source>
        <dbReference type="ARBA" id="ARBA00005752"/>
    </source>
</evidence>
<feature type="binding site" evidence="12">
    <location>
        <position position="99"/>
    </location>
    <ligand>
        <name>L-glutamine</name>
        <dbReference type="ChEBI" id="CHEBI:58359"/>
    </ligand>
</feature>
<dbReference type="Pfam" id="PF13537">
    <property type="entry name" value="GATase_7"/>
    <property type="match status" value="1"/>
</dbReference>
<evidence type="ECO:0000256" key="9">
    <source>
        <dbReference type="ARBA" id="ARBA00022962"/>
    </source>
</evidence>
<dbReference type="InterPro" id="IPR001962">
    <property type="entry name" value="Asn_synthase"/>
</dbReference>
<dbReference type="CDD" id="cd00712">
    <property type="entry name" value="AsnB"/>
    <property type="match status" value="1"/>
</dbReference>
<evidence type="ECO:0000259" key="14">
    <source>
        <dbReference type="PROSITE" id="PS51278"/>
    </source>
</evidence>
<keyword evidence="9 11" id="KW-0315">Glutamine amidotransferase</keyword>
<dbReference type="NCBIfam" id="TIGR01536">
    <property type="entry name" value="asn_synth_AEB"/>
    <property type="match status" value="1"/>
</dbReference>
<dbReference type="GO" id="GO:0004066">
    <property type="term" value="F:asparagine synthase (glutamine-hydrolyzing) activity"/>
    <property type="evidence" value="ECO:0007669"/>
    <property type="project" value="UniProtKB-EC"/>
</dbReference>
<proteinExistence type="inferred from homology"/>
<feature type="domain" description="Glutamine amidotransferase type-2" evidence="14">
    <location>
        <begin position="2"/>
        <end position="186"/>
    </location>
</feature>
<dbReference type="PROSITE" id="PS51278">
    <property type="entry name" value="GATASE_TYPE_2"/>
    <property type="match status" value="1"/>
</dbReference>
<evidence type="ECO:0000313" key="15">
    <source>
        <dbReference type="EMBL" id="ETN96809.1"/>
    </source>
</evidence>